<comment type="similarity">
    <text evidence="1">Belongs to the aegerolysin family.</text>
</comment>
<protein>
    <recommendedName>
        <fullName evidence="4">Aegerolysin</fullName>
    </recommendedName>
</protein>
<sequence length="133" mass="14636">MAYAQNIQIAISPENLTLTVDDAKLEWGKFYKENDKDSEVSIKDVNGTKIEPGEVKVISACGRSDSASGTEGSIKLYDGNVEIGKFYWDCPWGSKTNTTQWEKRSNNYITEVSGGNVDSGSIGLVNITVYKKK</sequence>
<evidence type="ECO:0008006" key="4">
    <source>
        <dbReference type="Google" id="ProtNLM"/>
    </source>
</evidence>
<dbReference type="AlphaFoldDB" id="A0A0B9GIG0"/>
<dbReference type="RefSeq" id="WP_039459443.1">
    <property type="nucleotide sequence ID" value="NZ_JWLZ01000065.1"/>
</dbReference>
<dbReference type="PIRSF" id="PIRSF007951">
    <property type="entry name" value="Hemolysin, aegerolysin type"/>
    <property type="match status" value="1"/>
</dbReference>
<dbReference type="EMBL" id="JWLZ01000065">
    <property type="protein sequence ID" value="KHT64580.1"/>
    <property type="molecule type" value="Genomic_DNA"/>
</dbReference>
<dbReference type="InterPro" id="IPR009413">
    <property type="entry name" value="Aegerolysin-typ"/>
</dbReference>
<dbReference type="GO" id="GO:0019836">
    <property type="term" value="P:symbiont-mediated hemolysis of host erythrocyte"/>
    <property type="evidence" value="ECO:0007669"/>
    <property type="project" value="InterPro"/>
</dbReference>
<gene>
    <name evidence="2" type="ORF">RJ45_05675</name>
</gene>
<comment type="caution">
    <text evidence="2">The sequence shown here is derived from an EMBL/GenBank/DDBJ whole genome shotgun (WGS) entry which is preliminary data.</text>
</comment>
<proteinExistence type="inferred from homology"/>
<reference evidence="2 3" key="1">
    <citation type="submission" date="2014-12" db="EMBL/GenBank/DDBJ databases">
        <title>Genome sequencing of Photobacterium gaetbulicola AD005a.</title>
        <authorList>
            <person name="Adrian T.G.S."/>
            <person name="Chan K.G."/>
        </authorList>
    </citation>
    <scope>NUCLEOTIDE SEQUENCE [LARGE SCALE GENOMIC DNA]</scope>
    <source>
        <strain evidence="2 3">AD005a</strain>
    </source>
</reference>
<name>A0A0B9GIG0_9GAMM</name>
<evidence type="ECO:0000313" key="2">
    <source>
        <dbReference type="EMBL" id="KHT64580.1"/>
    </source>
</evidence>
<organism evidence="2 3">
    <name type="scientific">Photobacterium gaetbulicola</name>
    <dbReference type="NCBI Taxonomy" id="1295392"/>
    <lineage>
        <taxon>Bacteria</taxon>
        <taxon>Pseudomonadati</taxon>
        <taxon>Pseudomonadota</taxon>
        <taxon>Gammaproteobacteria</taxon>
        <taxon>Vibrionales</taxon>
        <taxon>Vibrionaceae</taxon>
        <taxon>Photobacterium</taxon>
    </lineage>
</organism>
<evidence type="ECO:0000256" key="1">
    <source>
        <dbReference type="ARBA" id="ARBA00010795"/>
    </source>
</evidence>
<accession>A0A0B9GIG0</accession>
<evidence type="ECO:0000313" key="3">
    <source>
        <dbReference type="Proteomes" id="UP000031278"/>
    </source>
</evidence>
<dbReference type="Gene3D" id="2.60.270.50">
    <property type="match status" value="1"/>
</dbReference>
<dbReference type="Proteomes" id="UP000031278">
    <property type="component" value="Unassembled WGS sequence"/>
</dbReference>
<dbReference type="Pfam" id="PF06355">
    <property type="entry name" value="Aegerolysin"/>
    <property type="match status" value="1"/>
</dbReference>